<accession>A0A7C8BS26</accession>
<dbReference type="EMBL" id="WBKA01000002">
    <property type="protein sequence ID" value="KAB1633078.1"/>
    <property type="molecule type" value="Genomic_DNA"/>
</dbReference>
<dbReference type="InterPro" id="IPR016181">
    <property type="entry name" value="Acyl_CoA_acyltransferase"/>
</dbReference>
<feature type="domain" description="N-acetyltransferase" evidence="1">
    <location>
        <begin position="8"/>
        <end position="168"/>
    </location>
</feature>
<dbReference type="SUPFAM" id="SSF55729">
    <property type="entry name" value="Acyl-CoA N-acyltransferases (Nat)"/>
    <property type="match status" value="1"/>
</dbReference>
<evidence type="ECO:0000259" key="1">
    <source>
        <dbReference type="PROSITE" id="PS51186"/>
    </source>
</evidence>
<dbReference type="PANTHER" id="PTHR43072">
    <property type="entry name" value="N-ACETYLTRANSFERASE"/>
    <property type="match status" value="1"/>
</dbReference>
<proteinExistence type="predicted"/>
<name>A0A7C8BS26_9MICO</name>
<gene>
    <name evidence="2" type="ORF">F8O02_03930</name>
</gene>
<dbReference type="Proteomes" id="UP000481339">
    <property type="component" value="Unassembled WGS sequence"/>
</dbReference>
<comment type="caution">
    <text evidence="2">The sequence shown here is derived from an EMBL/GenBank/DDBJ whole genome shotgun (WGS) entry which is preliminary data.</text>
</comment>
<dbReference type="GO" id="GO:0016747">
    <property type="term" value="F:acyltransferase activity, transferring groups other than amino-acyl groups"/>
    <property type="evidence" value="ECO:0007669"/>
    <property type="project" value="InterPro"/>
</dbReference>
<protein>
    <submittedName>
        <fullName evidence="2">N-acetyltransferase</fullName>
    </submittedName>
</protein>
<dbReference type="Pfam" id="PF13420">
    <property type="entry name" value="Acetyltransf_4"/>
    <property type="match status" value="1"/>
</dbReference>
<evidence type="ECO:0000313" key="2">
    <source>
        <dbReference type="EMBL" id="KAB1633078.1"/>
    </source>
</evidence>
<organism evidence="2 3">
    <name type="scientific">Pseudoclavibacter caeni</name>
    <dbReference type="NCBI Taxonomy" id="908846"/>
    <lineage>
        <taxon>Bacteria</taxon>
        <taxon>Bacillati</taxon>
        <taxon>Actinomycetota</taxon>
        <taxon>Actinomycetes</taxon>
        <taxon>Micrococcales</taxon>
        <taxon>Microbacteriaceae</taxon>
        <taxon>Pseudoclavibacter</taxon>
    </lineage>
</organism>
<dbReference type="OrthoDB" id="3173333at2"/>
<dbReference type="InterPro" id="IPR000182">
    <property type="entry name" value="GNAT_dom"/>
</dbReference>
<dbReference type="Gene3D" id="3.40.630.30">
    <property type="match status" value="1"/>
</dbReference>
<keyword evidence="3" id="KW-1185">Reference proteome</keyword>
<evidence type="ECO:0000313" key="3">
    <source>
        <dbReference type="Proteomes" id="UP000481339"/>
    </source>
</evidence>
<dbReference type="AlphaFoldDB" id="A0A7C8BS26"/>
<dbReference type="PROSITE" id="PS51186">
    <property type="entry name" value="GNAT"/>
    <property type="match status" value="1"/>
</dbReference>
<keyword evidence="2" id="KW-0808">Transferase</keyword>
<reference evidence="2 3" key="1">
    <citation type="submission" date="2019-09" db="EMBL/GenBank/DDBJ databases">
        <title>Phylogeny of genus Pseudoclavibacter and closely related genus.</title>
        <authorList>
            <person name="Li Y."/>
        </authorList>
    </citation>
    <scope>NUCLEOTIDE SEQUENCE [LARGE SCALE GENOMIC DNA]</scope>
    <source>
        <strain evidence="2 3">JCM 16921</strain>
    </source>
</reference>
<dbReference type="PANTHER" id="PTHR43072:SF8">
    <property type="entry name" value="ACYLTRANSFERASE FABY-RELATED"/>
    <property type="match status" value="1"/>
</dbReference>
<sequence>MLETPDGVFVRHATTADAAACAEIYRPYVEQTAFTFETIAPDADEVSRRMVDAQRRLAWVVAEREGETLGYAYAHEFNSRHAYDWTCEMSVYVSMHVRRGGVGRAMYAALLPVLAERGQRRALANVVSSNEASIRMHERAGFHQVGRFERIGYKHGEWHDVTWLQRDL</sequence>